<proteinExistence type="predicted"/>
<dbReference type="EMBL" id="JH992979">
    <property type="protein sequence ID" value="EKX50096.1"/>
    <property type="molecule type" value="Genomic_DNA"/>
</dbReference>
<dbReference type="AlphaFoldDB" id="L1JND0"/>
<sequence>MILEENACTLKLAYLQILRGRVRMLDGRLQEAIECFLESASMLRSSGQRESLNLANWY</sequence>
<dbReference type="RefSeq" id="XP_005837076.1">
    <property type="nucleotide sequence ID" value="XM_005837019.1"/>
</dbReference>
<reference evidence="1 3" key="1">
    <citation type="journal article" date="2012" name="Nature">
        <title>Algal genomes reveal evolutionary mosaicism and the fate of nucleomorphs.</title>
        <authorList>
            <consortium name="DOE Joint Genome Institute"/>
            <person name="Curtis B.A."/>
            <person name="Tanifuji G."/>
            <person name="Burki F."/>
            <person name="Gruber A."/>
            <person name="Irimia M."/>
            <person name="Maruyama S."/>
            <person name="Arias M.C."/>
            <person name="Ball S.G."/>
            <person name="Gile G.H."/>
            <person name="Hirakawa Y."/>
            <person name="Hopkins J.F."/>
            <person name="Kuo A."/>
            <person name="Rensing S.A."/>
            <person name="Schmutz J."/>
            <person name="Symeonidi A."/>
            <person name="Elias M."/>
            <person name="Eveleigh R.J."/>
            <person name="Herman E.K."/>
            <person name="Klute M.J."/>
            <person name="Nakayama T."/>
            <person name="Obornik M."/>
            <person name="Reyes-Prieto A."/>
            <person name="Armbrust E.V."/>
            <person name="Aves S.J."/>
            <person name="Beiko R.G."/>
            <person name="Coutinho P."/>
            <person name="Dacks J.B."/>
            <person name="Durnford D.G."/>
            <person name="Fast N.M."/>
            <person name="Green B.R."/>
            <person name="Grisdale C.J."/>
            <person name="Hempel F."/>
            <person name="Henrissat B."/>
            <person name="Hoppner M.P."/>
            <person name="Ishida K."/>
            <person name="Kim E."/>
            <person name="Koreny L."/>
            <person name="Kroth P.G."/>
            <person name="Liu Y."/>
            <person name="Malik S.B."/>
            <person name="Maier U.G."/>
            <person name="McRose D."/>
            <person name="Mock T."/>
            <person name="Neilson J.A."/>
            <person name="Onodera N.T."/>
            <person name="Poole A.M."/>
            <person name="Pritham E.J."/>
            <person name="Richards T.A."/>
            <person name="Rocap G."/>
            <person name="Roy S.W."/>
            <person name="Sarai C."/>
            <person name="Schaack S."/>
            <person name="Shirato S."/>
            <person name="Slamovits C.H."/>
            <person name="Spencer D.F."/>
            <person name="Suzuki S."/>
            <person name="Worden A.Z."/>
            <person name="Zauner S."/>
            <person name="Barry K."/>
            <person name="Bell C."/>
            <person name="Bharti A.K."/>
            <person name="Crow J.A."/>
            <person name="Grimwood J."/>
            <person name="Kramer R."/>
            <person name="Lindquist E."/>
            <person name="Lucas S."/>
            <person name="Salamov A."/>
            <person name="McFadden G.I."/>
            <person name="Lane C.E."/>
            <person name="Keeling P.J."/>
            <person name="Gray M.W."/>
            <person name="Grigoriev I.V."/>
            <person name="Archibald J.M."/>
        </authorList>
    </citation>
    <scope>NUCLEOTIDE SEQUENCE</scope>
    <source>
        <strain evidence="1 3">CCMP2712</strain>
    </source>
</reference>
<keyword evidence="3" id="KW-1185">Reference proteome</keyword>
<reference evidence="2" key="3">
    <citation type="submission" date="2016-03" db="UniProtKB">
        <authorList>
            <consortium name="EnsemblProtists"/>
        </authorList>
    </citation>
    <scope>IDENTIFICATION</scope>
</reference>
<dbReference type="EnsemblProtists" id="EKX50096">
    <property type="protein sequence ID" value="EKX50096"/>
    <property type="gene ID" value="GUITHDRAFT_151222"/>
</dbReference>
<protein>
    <submittedName>
        <fullName evidence="1 2">Uncharacterized protein</fullName>
    </submittedName>
</protein>
<accession>L1JND0</accession>
<dbReference type="HOGENOM" id="CLU_2983137_0_0_1"/>
<evidence type="ECO:0000313" key="3">
    <source>
        <dbReference type="Proteomes" id="UP000011087"/>
    </source>
</evidence>
<evidence type="ECO:0000313" key="1">
    <source>
        <dbReference type="EMBL" id="EKX50096.1"/>
    </source>
</evidence>
<evidence type="ECO:0000313" key="2">
    <source>
        <dbReference type="EnsemblProtists" id="EKX50096"/>
    </source>
</evidence>
<dbReference type="KEGG" id="gtt:GUITHDRAFT_151222"/>
<dbReference type="Proteomes" id="UP000011087">
    <property type="component" value="Unassembled WGS sequence"/>
</dbReference>
<gene>
    <name evidence="1" type="ORF">GUITHDRAFT_151222</name>
</gene>
<dbReference type="GeneID" id="17306972"/>
<organism evidence="1">
    <name type="scientific">Guillardia theta (strain CCMP2712)</name>
    <name type="common">Cryptophyte</name>
    <dbReference type="NCBI Taxonomy" id="905079"/>
    <lineage>
        <taxon>Eukaryota</taxon>
        <taxon>Cryptophyceae</taxon>
        <taxon>Pyrenomonadales</taxon>
        <taxon>Geminigeraceae</taxon>
        <taxon>Guillardia</taxon>
    </lineage>
</organism>
<dbReference type="PaxDb" id="55529-EKX50096"/>
<reference evidence="3" key="2">
    <citation type="submission" date="2012-11" db="EMBL/GenBank/DDBJ databases">
        <authorList>
            <person name="Kuo A."/>
            <person name="Curtis B.A."/>
            <person name="Tanifuji G."/>
            <person name="Burki F."/>
            <person name="Gruber A."/>
            <person name="Irimia M."/>
            <person name="Maruyama S."/>
            <person name="Arias M.C."/>
            <person name="Ball S.G."/>
            <person name="Gile G.H."/>
            <person name="Hirakawa Y."/>
            <person name="Hopkins J.F."/>
            <person name="Rensing S.A."/>
            <person name="Schmutz J."/>
            <person name="Symeonidi A."/>
            <person name="Elias M."/>
            <person name="Eveleigh R.J."/>
            <person name="Herman E.K."/>
            <person name="Klute M.J."/>
            <person name="Nakayama T."/>
            <person name="Obornik M."/>
            <person name="Reyes-Prieto A."/>
            <person name="Armbrust E.V."/>
            <person name="Aves S.J."/>
            <person name="Beiko R.G."/>
            <person name="Coutinho P."/>
            <person name="Dacks J.B."/>
            <person name="Durnford D.G."/>
            <person name="Fast N.M."/>
            <person name="Green B.R."/>
            <person name="Grisdale C."/>
            <person name="Hempe F."/>
            <person name="Henrissat B."/>
            <person name="Hoppner M.P."/>
            <person name="Ishida K.-I."/>
            <person name="Kim E."/>
            <person name="Koreny L."/>
            <person name="Kroth P.G."/>
            <person name="Liu Y."/>
            <person name="Malik S.-B."/>
            <person name="Maier U.G."/>
            <person name="McRose D."/>
            <person name="Mock T."/>
            <person name="Neilson J.A."/>
            <person name="Onodera N.T."/>
            <person name="Poole A.M."/>
            <person name="Pritham E.J."/>
            <person name="Richards T.A."/>
            <person name="Rocap G."/>
            <person name="Roy S.W."/>
            <person name="Sarai C."/>
            <person name="Schaack S."/>
            <person name="Shirato S."/>
            <person name="Slamovits C.H."/>
            <person name="Spencer D.F."/>
            <person name="Suzuki S."/>
            <person name="Worden A.Z."/>
            <person name="Zauner S."/>
            <person name="Barry K."/>
            <person name="Bell C."/>
            <person name="Bharti A.K."/>
            <person name="Crow J.A."/>
            <person name="Grimwood J."/>
            <person name="Kramer R."/>
            <person name="Lindquist E."/>
            <person name="Lucas S."/>
            <person name="Salamov A."/>
            <person name="McFadden G.I."/>
            <person name="Lane C.E."/>
            <person name="Keeling P.J."/>
            <person name="Gray M.W."/>
            <person name="Grigoriev I.V."/>
            <person name="Archibald J.M."/>
        </authorList>
    </citation>
    <scope>NUCLEOTIDE SEQUENCE</scope>
    <source>
        <strain evidence="3">CCMP2712</strain>
    </source>
</reference>
<name>L1JND0_GUITC</name>